<proteinExistence type="predicted"/>
<keyword evidence="2" id="KW-1185">Reference proteome</keyword>
<dbReference type="RefSeq" id="WP_146488454.1">
    <property type="nucleotide sequence ID" value="NZ_VIGX01000013.1"/>
</dbReference>
<name>A0A5C5RZT7_9ACTN</name>
<evidence type="ECO:0000313" key="1">
    <source>
        <dbReference type="EMBL" id="TWS27511.1"/>
    </source>
</evidence>
<comment type="caution">
    <text evidence="1">The sequence shown here is derived from an EMBL/GenBank/DDBJ whole genome shotgun (WGS) entry which is preliminary data.</text>
</comment>
<reference evidence="1 2" key="1">
    <citation type="submission" date="2019-06" db="EMBL/GenBank/DDBJ databases">
        <title>Tsukamurella conjunctivitidis sp. nov., Tsukamurella assacharolytica sp. nov. and Tsukamurella sputae sp. nov. isolated from patients with conjunctivitis, bacteraemia (lymphoma) and respiratory infection (sputum) in Hong Kong.</title>
        <authorList>
            <person name="Teng J.L.L."/>
            <person name="Lee H.H."/>
            <person name="Fong J.Y.H."/>
            <person name="Fok K.M.N."/>
            <person name="Lau S.K.P."/>
            <person name="Woo P.C.Y."/>
        </authorList>
    </citation>
    <scope>NUCLEOTIDE SEQUENCE [LARGE SCALE GENOMIC DNA]</scope>
    <source>
        <strain evidence="1 2">HKU72</strain>
    </source>
</reference>
<dbReference type="Proteomes" id="UP000319375">
    <property type="component" value="Unassembled WGS sequence"/>
</dbReference>
<sequence>MNDEDQYPELTPILNRIAEARGKYIGVGPGWHSILIDLDKALAEVDPAYVVHQIKQECGELDVRVDTAHSDRYQEMRALIRDAERRASHICEACGAAGVLHVSRDGNVCRLCGQCAAAAQEGYEAVSSDLETRASLHRVAMQAAALHRTLRSLPPDANRRITGGDLDAVSQLASRALWCSTSDLYERGEHDYAAQVVEHARAMEPEGISKLRLITNSLAISERFWRAIYPDAAVERDGGGLRITPPAGPALLFIEALAAHLITTVDMELAVDAGAADRLREAGFDVSSDGRYVVDVNATESTVRMEVRP</sequence>
<dbReference type="AlphaFoldDB" id="A0A5C5RZT7"/>
<organism evidence="1 2">
    <name type="scientific">Tsukamurella conjunctivitidis</name>
    <dbReference type="NCBI Taxonomy" id="2592068"/>
    <lineage>
        <taxon>Bacteria</taxon>
        <taxon>Bacillati</taxon>
        <taxon>Actinomycetota</taxon>
        <taxon>Actinomycetes</taxon>
        <taxon>Mycobacteriales</taxon>
        <taxon>Tsukamurellaceae</taxon>
        <taxon>Tsukamurella</taxon>
    </lineage>
</organism>
<gene>
    <name evidence="1" type="ORF">FK530_18515</name>
</gene>
<accession>A0A5C5RZT7</accession>
<dbReference type="OrthoDB" id="4639937at2"/>
<dbReference type="EMBL" id="VIGX01000013">
    <property type="protein sequence ID" value="TWS27511.1"/>
    <property type="molecule type" value="Genomic_DNA"/>
</dbReference>
<protein>
    <submittedName>
        <fullName evidence="1">Uncharacterized protein</fullName>
    </submittedName>
</protein>
<evidence type="ECO:0000313" key="2">
    <source>
        <dbReference type="Proteomes" id="UP000319375"/>
    </source>
</evidence>